<feature type="signal peptide" evidence="1">
    <location>
        <begin position="1"/>
        <end position="26"/>
    </location>
</feature>
<evidence type="ECO:0000313" key="2">
    <source>
        <dbReference type="EMBL" id="KDP35135.1"/>
    </source>
</evidence>
<sequence length="64" mass="6769">MEWRSVRLTSVVTILASLHVDRACSGADGAVFLATVALLHLRRSTRFLAVPVGGIGAHPLSTTL</sequence>
<dbReference type="EMBL" id="KK914491">
    <property type="protein sequence ID" value="KDP35135.1"/>
    <property type="molecule type" value="Genomic_DNA"/>
</dbReference>
<dbReference type="AlphaFoldDB" id="A0A067KS81"/>
<evidence type="ECO:0008006" key="4">
    <source>
        <dbReference type="Google" id="ProtNLM"/>
    </source>
</evidence>
<accession>A0A067KS81</accession>
<protein>
    <recommendedName>
        <fullName evidence="4">Secreted protein</fullName>
    </recommendedName>
</protein>
<evidence type="ECO:0000256" key="1">
    <source>
        <dbReference type="SAM" id="SignalP"/>
    </source>
</evidence>
<feature type="chain" id="PRO_5001639838" description="Secreted protein" evidence="1">
    <location>
        <begin position="27"/>
        <end position="64"/>
    </location>
</feature>
<reference evidence="2 3" key="1">
    <citation type="journal article" date="2014" name="PLoS ONE">
        <title>Global Analysis of Gene Expression Profiles in Physic Nut (Jatropha curcas L.) Seedlings Exposed to Salt Stress.</title>
        <authorList>
            <person name="Zhang L."/>
            <person name="Zhang C."/>
            <person name="Wu P."/>
            <person name="Chen Y."/>
            <person name="Li M."/>
            <person name="Jiang H."/>
            <person name="Wu G."/>
        </authorList>
    </citation>
    <scope>NUCLEOTIDE SEQUENCE [LARGE SCALE GENOMIC DNA]</scope>
    <source>
        <strain evidence="3">cv. GZQX0401</strain>
        <tissue evidence="2">Young leaves</tissue>
    </source>
</reference>
<proteinExistence type="predicted"/>
<organism evidence="2 3">
    <name type="scientific">Jatropha curcas</name>
    <name type="common">Barbados nut</name>
    <dbReference type="NCBI Taxonomy" id="180498"/>
    <lineage>
        <taxon>Eukaryota</taxon>
        <taxon>Viridiplantae</taxon>
        <taxon>Streptophyta</taxon>
        <taxon>Embryophyta</taxon>
        <taxon>Tracheophyta</taxon>
        <taxon>Spermatophyta</taxon>
        <taxon>Magnoliopsida</taxon>
        <taxon>eudicotyledons</taxon>
        <taxon>Gunneridae</taxon>
        <taxon>Pentapetalae</taxon>
        <taxon>rosids</taxon>
        <taxon>fabids</taxon>
        <taxon>Malpighiales</taxon>
        <taxon>Euphorbiaceae</taxon>
        <taxon>Crotonoideae</taxon>
        <taxon>Jatropheae</taxon>
        <taxon>Jatropha</taxon>
    </lineage>
</organism>
<name>A0A067KS81_JATCU</name>
<gene>
    <name evidence="2" type="ORF">JCGZ_10669</name>
</gene>
<evidence type="ECO:0000313" key="3">
    <source>
        <dbReference type="Proteomes" id="UP000027138"/>
    </source>
</evidence>
<keyword evidence="3" id="KW-1185">Reference proteome</keyword>
<dbReference type="Proteomes" id="UP000027138">
    <property type="component" value="Unassembled WGS sequence"/>
</dbReference>
<keyword evidence="1" id="KW-0732">Signal</keyword>